<proteinExistence type="predicted"/>
<comment type="caution">
    <text evidence="3">The sequence shown here is derived from an EMBL/GenBank/DDBJ whole genome shotgun (WGS) entry which is preliminary data.</text>
</comment>
<feature type="transmembrane region" description="Helical" evidence="1">
    <location>
        <begin position="898"/>
        <end position="918"/>
    </location>
</feature>
<dbReference type="RefSeq" id="WP_152279382.1">
    <property type="nucleotide sequence ID" value="NZ_WFKK01000001.1"/>
</dbReference>
<evidence type="ECO:0000256" key="1">
    <source>
        <dbReference type="SAM" id="Phobius"/>
    </source>
</evidence>
<keyword evidence="2" id="KW-0732">Signal</keyword>
<evidence type="ECO:0000313" key="4">
    <source>
        <dbReference type="Proteomes" id="UP000472839"/>
    </source>
</evidence>
<reference evidence="3 4" key="1">
    <citation type="submission" date="2019-10" db="EMBL/GenBank/DDBJ databases">
        <title>Poseidonibacter ostreae sp. nov., isolated from the gut of the Ostrea denselamellosa.</title>
        <authorList>
            <person name="Choi A."/>
        </authorList>
    </citation>
    <scope>NUCLEOTIDE SEQUENCE [LARGE SCALE GENOMIC DNA]</scope>
    <source>
        <strain evidence="3 4">SJOD-M-33</strain>
    </source>
</reference>
<gene>
    <name evidence="3" type="ORF">GBG19_00155</name>
</gene>
<keyword evidence="1" id="KW-1133">Transmembrane helix</keyword>
<feature type="transmembrane region" description="Helical" evidence="1">
    <location>
        <begin position="760"/>
        <end position="778"/>
    </location>
</feature>
<keyword evidence="1" id="KW-0472">Membrane</keyword>
<sequence length="956" mass="106773">MNNQIKKLLYVCIFLLSIIPSTSVADLGSVRYTSEDENVEIPLDMTVQLFRNTTEDLSFHTDGDTPLCRTLYRKEYNRDEQLTSSTEIETQNILVDFNFKTGSYTCLYINDDEFGADQQKLVSYNLRSYPIFLKVIGGASDDLLTSDELPIDASNLYNLFGGIYKPTNIGLFDGYTQYGSGGTNLKLMQSNYDIFDRAGDLGLFIPTQKQNKNSEENFTVSQFVTALVTLNGDVVQGVDTNGEIIIDSDVKAKMSILVKKEKSTLFSKVAEVVDGSWSWLTSWFKSDATRKAEALQRQAELASKSDTASETFTRYFDTKLFGLYYNFMNIAWGSVFSYGGLLAVGMIFLYSGGIVGYRYGMFRMGDSNKGKDFEFPFSNRLVAISTVFILSFLHYPTGEEKVFNAGTSNEVSMQLQTTFAKTMIGYLANTGAKIADVASNSAVVVYMDYLFKATNTQSYSDIVDNLDSNRAVLVENAMIKSFFAENCVEPYLTNFEKYGSFSGATSHDDAKWKNIGSFSNKDTFFADDGTISPLLCQTLEKKLVLTREYLELSQKTTSKMIDNLQKTNQKSSATTMAQTYVDTQLVGAKTLGWFQASTLPVSHVFMLNSNIINNSFDGLNRSTKGEAVSTTLISKTQDMYTVNEEENLSEVLYDTDPTEGIGNGVEAMLTKMMSYQIYNLLPQFTELRQSLDAMMSGAVSKMSSLVMSVFPQSRVLSLASSAMSKAEDWITKPRGSYDNDADKEAKRETNKKRLSVTSNGIGGLFTHVASFALAILFYKLMMSAIFAGLVTLLAILKICLYFWDVFMHYFVSPLIVAWQMTIQDRTDKVNAWAVDGFVLYVFKPTLIVFSFFMYIISFEILMSIYGLVFDVAFSSINMASAFFEDTSTSMSLIVQSSLQGFADVFIYVIGMIMAYFIILKGDTMILDKFKYKDESDSGMTGQLGEKIQQLAGAKIS</sequence>
<feature type="transmembrane region" description="Helical" evidence="1">
    <location>
        <begin position="837"/>
        <end position="857"/>
    </location>
</feature>
<dbReference type="AlphaFoldDB" id="A0A6L4WXV0"/>
<feature type="transmembrane region" description="Helical" evidence="1">
    <location>
        <begin position="864"/>
        <end position="883"/>
    </location>
</feature>
<feature type="transmembrane region" description="Helical" evidence="1">
    <location>
        <begin position="377"/>
        <end position="395"/>
    </location>
</feature>
<feature type="signal peptide" evidence="2">
    <location>
        <begin position="1"/>
        <end position="25"/>
    </location>
</feature>
<name>A0A6L4WXV0_9BACT</name>
<organism evidence="3 4">
    <name type="scientific">Poseidonibacter ostreae</name>
    <dbReference type="NCBI Taxonomy" id="2654171"/>
    <lineage>
        <taxon>Bacteria</taxon>
        <taxon>Pseudomonadati</taxon>
        <taxon>Campylobacterota</taxon>
        <taxon>Epsilonproteobacteria</taxon>
        <taxon>Campylobacterales</taxon>
        <taxon>Arcobacteraceae</taxon>
        <taxon>Poseidonibacter</taxon>
    </lineage>
</organism>
<protein>
    <recommendedName>
        <fullName evidence="5">Type IV secretion system protein</fullName>
    </recommendedName>
</protein>
<evidence type="ECO:0008006" key="5">
    <source>
        <dbReference type="Google" id="ProtNLM"/>
    </source>
</evidence>
<feature type="transmembrane region" description="Helical" evidence="1">
    <location>
        <begin position="785"/>
        <end position="803"/>
    </location>
</feature>
<dbReference type="EMBL" id="WFKK01000001">
    <property type="protein sequence ID" value="KAB7891280.1"/>
    <property type="molecule type" value="Genomic_DNA"/>
</dbReference>
<evidence type="ECO:0000313" key="3">
    <source>
        <dbReference type="EMBL" id="KAB7891280.1"/>
    </source>
</evidence>
<accession>A0A6L4WXV0</accession>
<dbReference type="Proteomes" id="UP000472839">
    <property type="component" value="Unassembled WGS sequence"/>
</dbReference>
<keyword evidence="1" id="KW-0812">Transmembrane</keyword>
<feature type="chain" id="PRO_5027031035" description="Type IV secretion system protein" evidence="2">
    <location>
        <begin position="26"/>
        <end position="956"/>
    </location>
</feature>
<evidence type="ECO:0000256" key="2">
    <source>
        <dbReference type="SAM" id="SignalP"/>
    </source>
</evidence>
<feature type="transmembrane region" description="Helical" evidence="1">
    <location>
        <begin position="335"/>
        <end position="357"/>
    </location>
</feature>